<dbReference type="PANTHER" id="PTHR46127">
    <property type="entry name" value="CILIA- AND FLAGELLA-ASSOCIATED PROTEIN 65"/>
    <property type="match status" value="1"/>
</dbReference>
<keyword evidence="5" id="KW-0966">Cell projection</keyword>
<reference evidence="8 9" key="1">
    <citation type="submission" date="2017-08" db="EMBL/GenBank/DDBJ databases">
        <title>Infants hospitalized years apart are colonized by the same room-sourced microbial strains.</title>
        <authorList>
            <person name="Brooks B."/>
            <person name="Olm M.R."/>
            <person name="Firek B.A."/>
            <person name="Baker R."/>
            <person name="Thomas B.C."/>
            <person name="Morowitz M.J."/>
            <person name="Banfield J.F."/>
        </authorList>
    </citation>
    <scope>NUCLEOTIDE SEQUENCE [LARGE SCALE GENOMIC DNA]</scope>
    <source>
        <strain evidence="8">S2_003_000_R2_14</strain>
    </source>
</reference>
<evidence type="ECO:0000259" key="7">
    <source>
        <dbReference type="Pfam" id="PF22544"/>
    </source>
</evidence>
<dbReference type="PANTHER" id="PTHR46127:SF1">
    <property type="entry name" value="CILIA- AND FLAGELLA-ASSOCIATED PROTEIN 65"/>
    <property type="match status" value="1"/>
</dbReference>
<dbReference type="InterPro" id="IPR016186">
    <property type="entry name" value="C-type_lectin-like/link_sf"/>
</dbReference>
<dbReference type="GO" id="GO:0005737">
    <property type="term" value="C:cytoplasm"/>
    <property type="evidence" value="ECO:0007669"/>
    <property type="project" value="UniProtKB-SubCell"/>
</dbReference>
<evidence type="ECO:0000256" key="1">
    <source>
        <dbReference type="ARBA" id="ARBA00004138"/>
    </source>
</evidence>
<keyword evidence="4" id="KW-0969">Cilium</keyword>
<keyword evidence="3" id="KW-0963">Cytoplasm</keyword>
<evidence type="ECO:0000256" key="6">
    <source>
        <dbReference type="SAM" id="MobiDB-lite"/>
    </source>
</evidence>
<dbReference type="InterPro" id="IPR013783">
    <property type="entry name" value="Ig-like_fold"/>
</dbReference>
<comment type="subcellular location">
    <subcellularLocation>
        <location evidence="1">Cell projection</location>
        <location evidence="1">Cilium</location>
    </subcellularLocation>
    <subcellularLocation>
        <location evidence="2">Cytoplasm</location>
    </subcellularLocation>
</comment>
<dbReference type="EMBL" id="QFQP01000001">
    <property type="protein sequence ID" value="PZR18313.1"/>
    <property type="molecule type" value="Genomic_DNA"/>
</dbReference>
<evidence type="ECO:0000256" key="2">
    <source>
        <dbReference type="ARBA" id="ARBA00004496"/>
    </source>
</evidence>
<dbReference type="InterPro" id="IPR016187">
    <property type="entry name" value="CTDL_fold"/>
</dbReference>
<dbReference type="PROSITE" id="PS51257">
    <property type="entry name" value="PROKAR_LIPOPROTEIN"/>
    <property type="match status" value="1"/>
</dbReference>
<evidence type="ECO:0000256" key="5">
    <source>
        <dbReference type="ARBA" id="ARBA00023273"/>
    </source>
</evidence>
<dbReference type="Pfam" id="PF22544">
    <property type="entry name" value="HYDIN_VesB_CFA65-like_Ig"/>
    <property type="match status" value="1"/>
</dbReference>
<dbReference type="Proteomes" id="UP000249061">
    <property type="component" value="Unassembled WGS sequence"/>
</dbReference>
<dbReference type="SUPFAM" id="SSF56436">
    <property type="entry name" value="C-type lectin-like"/>
    <property type="match status" value="2"/>
</dbReference>
<sequence>MKREARLLVGLCAVLAACVPQLEGAPCVVDEHCPSGQRCGGDGLCASNVMGGGEGATGGGGVISALDAGTGGGSATGGGTATGGGATGGGTGDPGTGIRAERTEYDFGDVMVNGSAMATVSFINDSEESTGAMSVGVGGSDAAGFSIVNDGCGGALGAHGRCSVELRFFPNRAGTFDASLDVVASPGGTVSMRLIGNGLGPAQLVLSPSMHDFGAAVQGMAAAPHTFKVRNSGGVRSGMVTVAVTGTSASEVILVNNACIVPLIPNGECEFTAVFIPGSPGAKTATLTASATPGGMALAALTGEGLSTPSLAAMPSSVNFTSTVVHAMSDEVVVTITNEGTGPTTAFPQPLIGGLHSTDFTVTDDGCTGPLAGNSSCLVKVRFTPTFTGPRSGTLTLGPTGTTVVVPLSGIGLTAAALSIAPTNHDFGNVTTGSVVTTPFIVANTGESSAAGVTAAVTGANFAVHTNGCPSVLAGGAQCTVVVRFSAPATPGSMQSQGTLTVNSTGLPATTATVAANVIAPGALSITPPSFTYDPTLQGATEQTTFTVTNTGGAALSQPTFSLSGMAPAQYAIGTSNCGASLAPTASCTVTVRFTPSATARGIQNAILQVTSGTFSDSSSLAGEALKPATLSVSPASLAFGTVTSGTASPAQDVTVTNTGDVSTGSITASMVDAAFVFGSPANDCRNRVLAQGQTCVLRIAFAPTSSGAKNETLNIAATPGGSAPVALTGTGRTPASLSLVAATGSSTAFGGVLIPATKEQSFTLTNSGETASSNLSVLLTGNGFSLAMGGMGACTAGTPLAAGASCTVRVVFTATPPSGPASGSLAVSATAGGMATLSLTAISQKPALLSASDTTHGFALIAVGASSPGHTWTVTNTGDVASGVIEAIDVSAPFTSSMDECSGVSLAAGTSCTVVFGFSPTAAGPASAMVSATANPGSTAGLALSGTGGWTLSMTASSAPNTAVSTTDGKISCGPGQTCTAVYNDGDTPTLRAHSSNGGSGLRFTAWTDPVECTNYGRGSWCTVNMNGHKSAAVQYGASAANLAFVTSTTVRANVGLSGFDALCNATATDAGINNAMGNAYVAFVGDSNNTVDDRWTSNGGLERLDGRPFARSRTELFAHEIRHPLHLDEFGRRISGLDDSVWTGVTPERKPGANCDDWSRTDVDGGVSDLVERGSANGGPGAWLQREGTYTCASAARVMCFQNKPNALTLPAAAVPTTGKRIFRTAAVMMPASTAAADAVCQARATGAQLTGVYRALIASTTQPAASVLTDAQLYYRPDGSLVGSGAQMKAMPPSLASGVWHDGAGALVDPAMNESGMVWTGAANVNTLGTAMTTCNDWSNVMAESTTGAGLLATSAFFSGFGAQPCSGQRSLYCVEQ</sequence>
<name>A0A2W5TYN1_9BACT</name>
<evidence type="ECO:0000313" key="8">
    <source>
        <dbReference type="EMBL" id="PZR18313.1"/>
    </source>
</evidence>
<dbReference type="NCBIfam" id="NF012200">
    <property type="entry name" value="choice_anch_D"/>
    <property type="match status" value="8"/>
</dbReference>
<dbReference type="InterPro" id="IPR052614">
    <property type="entry name" value="CFAP65"/>
</dbReference>
<dbReference type="Gene3D" id="2.60.40.10">
    <property type="entry name" value="Immunoglobulins"/>
    <property type="match status" value="8"/>
</dbReference>
<protein>
    <recommendedName>
        <fullName evidence="7">HYDIN/VesB/CFA65-like Ig-like domain-containing protein</fullName>
    </recommendedName>
</protein>
<proteinExistence type="predicted"/>
<organism evidence="8 9">
    <name type="scientific">Archangium gephyra</name>
    <dbReference type="NCBI Taxonomy" id="48"/>
    <lineage>
        <taxon>Bacteria</taxon>
        <taxon>Pseudomonadati</taxon>
        <taxon>Myxococcota</taxon>
        <taxon>Myxococcia</taxon>
        <taxon>Myxococcales</taxon>
        <taxon>Cystobacterineae</taxon>
        <taxon>Archangiaceae</taxon>
        <taxon>Archangium</taxon>
    </lineage>
</organism>
<accession>A0A2W5TYN1</accession>
<comment type="caution">
    <text evidence="8">The sequence shown here is derived from an EMBL/GenBank/DDBJ whole genome shotgun (WGS) entry which is preliminary data.</text>
</comment>
<feature type="domain" description="HYDIN/VesB/CFA65-like Ig-like" evidence="7">
    <location>
        <begin position="417"/>
        <end position="514"/>
    </location>
</feature>
<evidence type="ECO:0000313" key="9">
    <source>
        <dbReference type="Proteomes" id="UP000249061"/>
    </source>
</evidence>
<dbReference type="InterPro" id="IPR053879">
    <property type="entry name" value="HYDIN_VesB_CFA65-like_Ig"/>
</dbReference>
<feature type="compositionally biased region" description="Gly residues" evidence="6">
    <location>
        <begin position="76"/>
        <end position="95"/>
    </location>
</feature>
<evidence type="ECO:0000256" key="4">
    <source>
        <dbReference type="ARBA" id="ARBA00023069"/>
    </source>
</evidence>
<feature type="region of interest" description="Disordered" evidence="6">
    <location>
        <begin position="76"/>
        <end position="97"/>
    </location>
</feature>
<evidence type="ECO:0000256" key="3">
    <source>
        <dbReference type="ARBA" id="ARBA00022490"/>
    </source>
</evidence>
<dbReference type="Gene3D" id="3.10.100.10">
    <property type="entry name" value="Mannose-Binding Protein A, subunit A"/>
    <property type="match status" value="2"/>
</dbReference>
<gene>
    <name evidence="8" type="ORF">DI536_00045</name>
</gene>